<proteinExistence type="predicted"/>
<dbReference type="GO" id="GO:0004301">
    <property type="term" value="F:epoxide hydrolase activity"/>
    <property type="evidence" value="ECO:0007669"/>
    <property type="project" value="UniProtKB-EC"/>
</dbReference>
<dbReference type="Proteomes" id="UP001519332">
    <property type="component" value="Unassembled WGS sequence"/>
</dbReference>
<evidence type="ECO:0000313" key="3">
    <source>
        <dbReference type="EMBL" id="MBP2327726.1"/>
    </source>
</evidence>
<dbReference type="PRINTS" id="PR00412">
    <property type="entry name" value="EPOXHYDRLASE"/>
</dbReference>
<accession>A0ABS4TTJ4</accession>
<sequence length="338" mass="37615">MNERPAQTRATADGPDGPISYLAAGPIDGPLMVFVHGWPSVAATWQPQLNAFSSRGYRVIAPDLRGVGSSSAPTDPSAYAQRHLVADMHTLLRHLGHDKAIWVCHDWGSATVWALAAHHPEACVALVSLCVPYRTLERGKAEMLKYVNRDIYPADKYPDAQFDYITYYQEHTDDAIAAFEAQTGEYLRAFYRRGNPDAMGVPAPSAQLTRNGGWFGGEPAPDKPFDTHVLTADLYDELHQSFRHTGFSRNIGLYLNDDDNLAYSNESVNEGRLDLPVLFIEAGYDSIADTAVSRLRDPMREFCTNLTETSVNAGHWIALERPNKVNDTVAHWLRRTLN</sequence>
<dbReference type="Pfam" id="PF00561">
    <property type="entry name" value="Abhydrolase_1"/>
    <property type="match status" value="1"/>
</dbReference>
<dbReference type="InterPro" id="IPR000639">
    <property type="entry name" value="Epox_hydrolase-like"/>
</dbReference>
<dbReference type="InterPro" id="IPR029058">
    <property type="entry name" value="AB_hydrolase_fold"/>
</dbReference>
<dbReference type="EMBL" id="JAGINW010000001">
    <property type="protein sequence ID" value="MBP2327726.1"/>
    <property type="molecule type" value="Genomic_DNA"/>
</dbReference>
<evidence type="ECO:0000256" key="1">
    <source>
        <dbReference type="ARBA" id="ARBA00022801"/>
    </source>
</evidence>
<gene>
    <name evidence="3" type="ORF">JOF56_008111</name>
</gene>
<dbReference type="Gene3D" id="3.40.50.1820">
    <property type="entry name" value="alpha/beta hydrolase"/>
    <property type="match status" value="1"/>
</dbReference>
<dbReference type="GO" id="GO:0033885">
    <property type="term" value="F:10-hydroxy-9-(phosphonooxy)octadecanoate phosphatase activity"/>
    <property type="evidence" value="ECO:0007669"/>
    <property type="project" value="UniProtKB-EC"/>
</dbReference>
<evidence type="ECO:0000313" key="4">
    <source>
        <dbReference type="Proteomes" id="UP001519332"/>
    </source>
</evidence>
<evidence type="ECO:0000259" key="2">
    <source>
        <dbReference type="Pfam" id="PF00561"/>
    </source>
</evidence>
<organism evidence="3 4">
    <name type="scientific">Kibdelosporangium banguiense</name>
    <dbReference type="NCBI Taxonomy" id="1365924"/>
    <lineage>
        <taxon>Bacteria</taxon>
        <taxon>Bacillati</taxon>
        <taxon>Actinomycetota</taxon>
        <taxon>Actinomycetes</taxon>
        <taxon>Pseudonocardiales</taxon>
        <taxon>Pseudonocardiaceae</taxon>
        <taxon>Kibdelosporangium</taxon>
    </lineage>
</organism>
<protein>
    <submittedName>
        <fullName evidence="3">Soluble epoxide hydrolase/lipid-phosphate phosphatase</fullName>
        <ecNumber evidence="3">3.1.3.76</ecNumber>
        <ecNumber evidence="3">3.3.2.10</ecNumber>
    </submittedName>
</protein>
<dbReference type="SUPFAM" id="SSF53474">
    <property type="entry name" value="alpha/beta-Hydrolases"/>
    <property type="match status" value="1"/>
</dbReference>
<dbReference type="EC" id="3.3.2.10" evidence="3"/>
<reference evidence="3 4" key="1">
    <citation type="submission" date="2021-03" db="EMBL/GenBank/DDBJ databases">
        <title>Sequencing the genomes of 1000 actinobacteria strains.</title>
        <authorList>
            <person name="Klenk H.-P."/>
        </authorList>
    </citation>
    <scope>NUCLEOTIDE SEQUENCE [LARGE SCALE GENOMIC DNA]</scope>
    <source>
        <strain evidence="3 4">DSM 46670</strain>
    </source>
</reference>
<name>A0ABS4TTJ4_9PSEU</name>
<dbReference type="EC" id="3.1.3.76" evidence="3"/>
<comment type="caution">
    <text evidence="3">The sequence shown here is derived from an EMBL/GenBank/DDBJ whole genome shotgun (WGS) entry which is preliminary data.</text>
</comment>
<keyword evidence="4" id="KW-1185">Reference proteome</keyword>
<dbReference type="RefSeq" id="WP_209644740.1">
    <property type="nucleotide sequence ID" value="NZ_JAGINW010000001.1"/>
</dbReference>
<dbReference type="PANTHER" id="PTHR43329">
    <property type="entry name" value="EPOXIDE HYDROLASE"/>
    <property type="match status" value="1"/>
</dbReference>
<feature type="domain" description="AB hydrolase-1" evidence="2">
    <location>
        <begin position="30"/>
        <end position="322"/>
    </location>
</feature>
<keyword evidence="1 3" id="KW-0378">Hydrolase</keyword>
<dbReference type="InterPro" id="IPR000073">
    <property type="entry name" value="AB_hydrolase_1"/>
</dbReference>